<evidence type="ECO:0000256" key="1">
    <source>
        <dbReference type="ARBA" id="ARBA00012797"/>
    </source>
</evidence>
<dbReference type="InterPro" id="IPR038459">
    <property type="entry name" value="MT_TRM10-typ_sf"/>
</dbReference>
<proteinExistence type="predicted"/>
<dbReference type="InterPro" id="IPR028564">
    <property type="entry name" value="MT_TRM10-typ"/>
</dbReference>
<keyword evidence="3" id="KW-0808">Transferase</keyword>
<evidence type="ECO:0000256" key="5">
    <source>
        <dbReference type="ARBA" id="ARBA00048434"/>
    </source>
</evidence>
<dbReference type="CDD" id="cd18089">
    <property type="entry name" value="SPOUT_Trm10-like"/>
    <property type="match status" value="1"/>
</dbReference>
<keyword evidence="4" id="KW-0949">S-adenosyl-L-methionine</keyword>
<dbReference type="GO" id="GO:0002939">
    <property type="term" value="P:tRNA N1-guanine methylation"/>
    <property type="evidence" value="ECO:0007669"/>
    <property type="project" value="TreeGrafter"/>
</dbReference>
<organism evidence="8 9">
    <name type="scientific">[Myrmecia] bisecta</name>
    <dbReference type="NCBI Taxonomy" id="41462"/>
    <lineage>
        <taxon>Eukaryota</taxon>
        <taxon>Viridiplantae</taxon>
        <taxon>Chlorophyta</taxon>
        <taxon>core chlorophytes</taxon>
        <taxon>Trebouxiophyceae</taxon>
        <taxon>Trebouxiales</taxon>
        <taxon>Trebouxiaceae</taxon>
        <taxon>Myrmecia</taxon>
    </lineage>
</organism>
<comment type="catalytic activity">
    <reaction evidence="5">
        <text>guanosine(9) in tRNA + S-adenosyl-L-methionine = N(1)-methylguanosine(9) in tRNA + S-adenosyl-L-homocysteine + H(+)</text>
        <dbReference type="Rhea" id="RHEA:43156"/>
        <dbReference type="Rhea" id="RHEA-COMP:10367"/>
        <dbReference type="Rhea" id="RHEA-COMP:10368"/>
        <dbReference type="ChEBI" id="CHEBI:15378"/>
        <dbReference type="ChEBI" id="CHEBI:57856"/>
        <dbReference type="ChEBI" id="CHEBI:59789"/>
        <dbReference type="ChEBI" id="CHEBI:73542"/>
        <dbReference type="ChEBI" id="CHEBI:74269"/>
        <dbReference type="EC" id="2.1.1.221"/>
    </reaction>
</comment>
<dbReference type="GO" id="GO:0052905">
    <property type="term" value="F:tRNA (guanosine(9)-N1)-methyltransferase activity"/>
    <property type="evidence" value="ECO:0007669"/>
    <property type="project" value="UniProtKB-EC"/>
</dbReference>
<gene>
    <name evidence="8" type="ORF">WJX72_002683</name>
</gene>
<dbReference type="PROSITE" id="PS51675">
    <property type="entry name" value="SAM_MT_TRM10"/>
    <property type="match status" value="1"/>
</dbReference>
<dbReference type="Gene3D" id="3.40.1280.30">
    <property type="match status" value="1"/>
</dbReference>
<evidence type="ECO:0000313" key="8">
    <source>
        <dbReference type="EMBL" id="KAK9814235.1"/>
    </source>
</evidence>
<dbReference type="AlphaFoldDB" id="A0AAW1Q0R1"/>
<feature type="region of interest" description="Disordered" evidence="6">
    <location>
        <begin position="306"/>
        <end position="354"/>
    </location>
</feature>
<dbReference type="InterPro" id="IPR007356">
    <property type="entry name" value="tRNA_m1G_MeTrfase_euk"/>
</dbReference>
<evidence type="ECO:0000313" key="9">
    <source>
        <dbReference type="Proteomes" id="UP001489004"/>
    </source>
</evidence>
<comment type="caution">
    <text evidence="8">The sequence shown here is derived from an EMBL/GenBank/DDBJ whole genome shotgun (WGS) entry which is preliminary data.</text>
</comment>
<evidence type="ECO:0000256" key="3">
    <source>
        <dbReference type="ARBA" id="ARBA00022679"/>
    </source>
</evidence>
<reference evidence="8 9" key="1">
    <citation type="journal article" date="2024" name="Nat. Commun.">
        <title>Phylogenomics reveals the evolutionary origins of lichenization in chlorophyte algae.</title>
        <authorList>
            <person name="Puginier C."/>
            <person name="Libourel C."/>
            <person name="Otte J."/>
            <person name="Skaloud P."/>
            <person name="Haon M."/>
            <person name="Grisel S."/>
            <person name="Petersen M."/>
            <person name="Berrin J.G."/>
            <person name="Delaux P.M."/>
            <person name="Dal Grande F."/>
            <person name="Keller J."/>
        </authorList>
    </citation>
    <scope>NUCLEOTIDE SEQUENCE [LARGE SCALE GENOMIC DNA]</scope>
    <source>
        <strain evidence="8 9">SAG 2043</strain>
    </source>
</reference>
<accession>A0AAW1Q0R1</accession>
<evidence type="ECO:0000256" key="6">
    <source>
        <dbReference type="SAM" id="MobiDB-lite"/>
    </source>
</evidence>
<dbReference type="EMBL" id="JALJOR010000007">
    <property type="protein sequence ID" value="KAK9814235.1"/>
    <property type="molecule type" value="Genomic_DNA"/>
</dbReference>
<protein>
    <recommendedName>
        <fullName evidence="1">tRNA (guanine(9)-N(1))-methyltransferase</fullName>
        <ecNumber evidence="1">2.1.1.221</ecNumber>
    </recommendedName>
</protein>
<dbReference type="PANTHER" id="PTHR13563:SF13">
    <property type="entry name" value="TRNA METHYLTRANSFERASE 10 HOMOLOG A"/>
    <property type="match status" value="1"/>
</dbReference>
<feature type="domain" description="SAM-dependent MTase TRM10-type" evidence="7">
    <location>
        <begin position="111"/>
        <end position="303"/>
    </location>
</feature>
<keyword evidence="2" id="KW-0489">Methyltransferase</keyword>
<evidence type="ECO:0000256" key="4">
    <source>
        <dbReference type="ARBA" id="ARBA00022691"/>
    </source>
</evidence>
<evidence type="ECO:0000259" key="7">
    <source>
        <dbReference type="PROSITE" id="PS51675"/>
    </source>
</evidence>
<feature type="compositionally biased region" description="Basic and acidic residues" evidence="6">
    <location>
        <begin position="52"/>
        <end position="78"/>
    </location>
</feature>
<keyword evidence="9" id="KW-1185">Reference proteome</keyword>
<dbReference type="Proteomes" id="UP001489004">
    <property type="component" value="Unassembled WGS sequence"/>
</dbReference>
<evidence type="ECO:0000256" key="2">
    <source>
        <dbReference type="ARBA" id="ARBA00022603"/>
    </source>
</evidence>
<dbReference type="EC" id="2.1.1.221" evidence="1"/>
<sequence length="354" mass="38900">MSDPGPIPDANGSTEHHPVEQLSCGGAAEADAQESNPPLSKNAKKKLLKQQRYAEKKAARKASNKEARKAEVARKKMDSQANLESMSASEREAWRVQRLEKLKARRETASANKALKQQAMATGQPIVLDLAFGEHMTDAEIKSLCQQIAYCYAANSRASRPFHLHLASLQGKMLDAMQQQLSGFQNWPVSRDSRTFSEIFSERKADLVYLTADSPTELAHIDSKKIYIIGGLVDRNRFKNLTIKRADQEGISTARLPISAHMKLASSPVLTVNHVFEILLHFASCHDWEQSFMKIIPSRKIILSAQAASEPPAPHGRAGDAMQSSERGEDRPAAKRARPGQEAVSDGAVCSAPP</sequence>
<name>A0AAW1Q0R1_9CHLO</name>
<feature type="compositionally biased region" description="Polar residues" evidence="6">
    <location>
        <begin position="79"/>
        <end position="88"/>
    </location>
</feature>
<dbReference type="GO" id="GO:0005634">
    <property type="term" value="C:nucleus"/>
    <property type="evidence" value="ECO:0007669"/>
    <property type="project" value="TreeGrafter"/>
</dbReference>
<dbReference type="GO" id="GO:0000049">
    <property type="term" value="F:tRNA binding"/>
    <property type="evidence" value="ECO:0007669"/>
    <property type="project" value="TreeGrafter"/>
</dbReference>
<dbReference type="PANTHER" id="PTHR13563">
    <property type="entry name" value="TRNA (GUANINE-9-) METHYLTRANSFERASE"/>
    <property type="match status" value="1"/>
</dbReference>
<feature type="region of interest" description="Disordered" evidence="6">
    <location>
        <begin position="1"/>
        <end position="90"/>
    </location>
</feature>